<proteinExistence type="predicted"/>
<organism evidence="2 3">
    <name type="scientific">Eubacterium multiforme</name>
    <dbReference type="NCBI Taxonomy" id="83339"/>
    <lineage>
        <taxon>Bacteria</taxon>
        <taxon>Bacillati</taxon>
        <taxon>Bacillota</taxon>
        <taxon>Clostridia</taxon>
        <taxon>Eubacteriales</taxon>
        <taxon>Eubacteriaceae</taxon>
        <taxon>Eubacterium</taxon>
    </lineage>
</organism>
<keyword evidence="1" id="KW-0812">Transmembrane</keyword>
<protein>
    <submittedName>
        <fullName evidence="2">Uncharacterized protein</fullName>
    </submittedName>
</protein>
<gene>
    <name evidence="2" type="ORF">J2S18_001136</name>
</gene>
<reference evidence="2 3" key="1">
    <citation type="submission" date="2023-07" db="EMBL/GenBank/DDBJ databases">
        <title>Genomic Encyclopedia of Type Strains, Phase IV (KMG-IV): sequencing the most valuable type-strain genomes for metagenomic binning, comparative biology and taxonomic classification.</title>
        <authorList>
            <person name="Goeker M."/>
        </authorList>
    </citation>
    <scope>NUCLEOTIDE SEQUENCE [LARGE SCALE GENOMIC DNA]</scope>
    <source>
        <strain evidence="2 3">DSM 20694</strain>
    </source>
</reference>
<dbReference type="Proteomes" id="UP001228504">
    <property type="component" value="Unassembled WGS sequence"/>
</dbReference>
<evidence type="ECO:0000313" key="3">
    <source>
        <dbReference type="Proteomes" id="UP001228504"/>
    </source>
</evidence>
<keyword evidence="1" id="KW-0472">Membrane</keyword>
<accession>A0ABT9USC0</accession>
<comment type="caution">
    <text evidence="2">The sequence shown here is derived from an EMBL/GenBank/DDBJ whole genome shotgun (WGS) entry which is preliminary data.</text>
</comment>
<dbReference type="EMBL" id="JAUSUF010000002">
    <property type="protein sequence ID" value="MDQ0149206.1"/>
    <property type="molecule type" value="Genomic_DNA"/>
</dbReference>
<evidence type="ECO:0000256" key="1">
    <source>
        <dbReference type="SAM" id="Phobius"/>
    </source>
</evidence>
<dbReference type="RefSeq" id="WP_307484334.1">
    <property type="nucleotide sequence ID" value="NZ_JAUSUF010000002.1"/>
</dbReference>
<keyword evidence="3" id="KW-1185">Reference proteome</keyword>
<evidence type="ECO:0000313" key="2">
    <source>
        <dbReference type="EMBL" id="MDQ0149206.1"/>
    </source>
</evidence>
<feature type="transmembrane region" description="Helical" evidence="1">
    <location>
        <begin position="6"/>
        <end position="31"/>
    </location>
</feature>
<name>A0ABT9USC0_9FIRM</name>
<keyword evidence="1" id="KW-1133">Transmembrane helix</keyword>
<sequence length="166" mass="19578">MTTISDIYSLIGAIGGVLGTTFGGIGMFLNWKTHRDIKRPKIKLNIIKNDEKSVYNDYDLIIENISLENLYDFSVKLKELDQLDCQSVIKGSYIFKSIIPNFNIGQKYRTYLFNPTKCKDRIQELNFIIQYRLKPKRKIYTEHYIFNINAFRNVSIKYREENTKNL</sequence>